<evidence type="ECO:0000256" key="23">
    <source>
        <dbReference type="SAM" id="SignalP"/>
    </source>
</evidence>
<dbReference type="EMBL" id="CP097510">
    <property type="protein sequence ID" value="URE36681.1"/>
    <property type="molecule type" value="Genomic_DNA"/>
</dbReference>
<evidence type="ECO:0000256" key="21">
    <source>
        <dbReference type="ARBA" id="ARBA00048679"/>
    </source>
</evidence>
<evidence type="ECO:0000256" key="12">
    <source>
        <dbReference type="ARBA" id="ARBA00022737"/>
    </source>
</evidence>
<keyword evidence="6" id="KW-0723">Serine/threonine-protein kinase</keyword>
<evidence type="ECO:0000256" key="22">
    <source>
        <dbReference type="PROSITE-ProRule" id="PRU10141"/>
    </source>
</evidence>
<dbReference type="FunFam" id="3.80.10.10:FF:000041">
    <property type="entry name" value="LRR receptor-like serine/threonine-protein kinase ERECTA"/>
    <property type="match status" value="1"/>
</dbReference>
<dbReference type="Pfam" id="PF08263">
    <property type="entry name" value="LRRNT_2"/>
    <property type="match status" value="1"/>
</dbReference>
<dbReference type="FunFam" id="3.80.10.10:FF:000453">
    <property type="entry name" value="Leucine-rich receptor-like protein kinase family protein"/>
    <property type="match status" value="1"/>
</dbReference>
<dbReference type="InterPro" id="IPR011009">
    <property type="entry name" value="Kinase-like_dom_sf"/>
</dbReference>
<keyword evidence="26" id="KW-1185">Reference proteome</keyword>
<dbReference type="GO" id="GO:0006952">
    <property type="term" value="P:defense response"/>
    <property type="evidence" value="ECO:0007669"/>
    <property type="project" value="UniProtKB-ARBA"/>
</dbReference>
<keyword evidence="8" id="KW-0433">Leucine-rich repeat</keyword>
<keyword evidence="16" id="KW-1133">Transmembrane helix</keyword>
<dbReference type="Pfam" id="PF13855">
    <property type="entry name" value="LRR_8"/>
    <property type="match status" value="1"/>
</dbReference>
<evidence type="ECO:0000256" key="10">
    <source>
        <dbReference type="ARBA" id="ARBA00022692"/>
    </source>
</evidence>
<keyword evidence="10" id="KW-0812">Transmembrane</keyword>
<name>A0A9E7L129_9LILI</name>
<evidence type="ECO:0000259" key="24">
    <source>
        <dbReference type="PROSITE" id="PS50011"/>
    </source>
</evidence>
<evidence type="ECO:0000256" key="13">
    <source>
        <dbReference type="ARBA" id="ARBA00022741"/>
    </source>
</evidence>
<feature type="domain" description="Protein kinase" evidence="24">
    <location>
        <begin position="602"/>
        <end position="889"/>
    </location>
</feature>
<dbReference type="EC" id="2.7.11.1" evidence="4"/>
<keyword evidence="11 23" id="KW-0732">Signal</keyword>
<feature type="chain" id="PRO_5038998728" description="non-specific serine/threonine protein kinase" evidence="23">
    <location>
        <begin position="27"/>
        <end position="903"/>
    </location>
</feature>
<evidence type="ECO:0000256" key="20">
    <source>
        <dbReference type="ARBA" id="ARBA00047899"/>
    </source>
</evidence>
<organism evidence="25 26">
    <name type="scientific">Musa troglodytarum</name>
    <name type="common">fe'i banana</name>
    <dbReference type="NCBI Taxonomy" id="320322"/>
    <lineage>
        <taxon>Eukaryota</taxon>
        <taxon>Viridiplantae</taxon>
        <taxon>Streptophyta</taxon>
        <taxon>Embryophyta</taxon>
        <taxon>Tracheophyta</taxon>
        <taxon>Spermatophyta</taxon>
        <taxon>Magnoliopsida</taxon>
        <taxon>Liliopsida</taxon>
        <taxon>Zingiberales</taxon>
        <taxon>Musaceae</taxon>
        <taxon>Musa</taxon>
    </lineage>
</organism>
<reference evidence="25" key="1">
    <citation type="submission" date="2022-05" db="EMBL/GenBank/DDBJ databases">
        <title>The Musa troglodytarum L. genome provides insights into the mechanism of non-climacteric behaviour and enrichment of carotenoids.</title>
        <authorList>
            <person name="Wang J."/>
        </authorList>
    </citation>
    <scope>NUCLEOTIDE SEQUENCE</scope>
    <source>
        <tissue evidence="25">Leaf</tissue>
    </source>
</reference>
<evidence type="ECO:0000256" key="15">
    <source>
        <dbReference type="ARBA" id="ARBA00022840"/>
    </source>
</evidence>
<comment type="subcellular location">
    <subcellularLocation>
        <location evidence="1">Cell membrane</location>
        <topology evidence="1">Single-pass membrane protein</topology>
    </subcellularLocation>
    <subcellularLocation>
        <location evidence="2">Membrane</location>
        <topology evidence="2">Single-pass type I membrane protein</topology>
    </subcellularLocation>
</comment>
<evidence type="ECO:0000256" key="19">
    <source>
        <dbReference type="ARBA" id="ARBA00023180"/>
    </source>
</evidence>
<dbReference type="Gene3D" id="1.10.510.10">
    <property type="entry name" value="Transferase(Phosphotransferase) domain 1"/>
    <property type="match status" value="1"/>
</dbReference>
<dbReference type="AlphaFoldDB" id="A0A9E7L129"/>
<dbReference type="PROSITE" id="PS00107">
    <property type="entry name" value="PROTEIN_KINASE_ATP"/>
    <property type="match status" value="1"/>
</dbReference>
<accession>A0A9E7L129</accession>
<evidence type="ECO:0000256" key="3">
    <source>
        <dbReference type="ARBA" id="ARBA00008684"/>
    </source>
</evidence>
<dbReference type="PROSITE" id="PS00108">
    <property type="entry name" value="PROTEIN_KINASE_ST"/>
    <property type="match status" value="1"/>
</dbReference>
<dbReference type="GO" id="GO:0005524">
    <property type="term" value="F:ATP binding"/>
    <property type="evidence" value="ECO:0007669"/>
    <property type="project" value="UniProtKB-UniRule"/>
</dbReference>
<dbReference type="Pfam" id="PF00069">
    <property type="entry name" value="Pkinase"/>
    <property type="match status" value="1"/>
</dbReference>
<keyword evidence="17" id="KW-0472">Membrane</keyword>
<dbReference type="SUPFAM" id="SSF56112">
    <property type="entry name" value="Protein kinase-like (PK-like)"/>
    <property type="match status" value="1"/>
</dbReference>
<dbReference type="PRINTS" id="PR00019">
    <property type="entry name" value="LEURICHRPT"/>
</dbReference>
<keyword evidence="19" id="KW-0325">Glycoprotein</keyword>
<evidence type="ECO:0000256" key="2">
    <source>
        <dbReference type="ARBA" id="ARBA00004479"/>
    </source>
</evidence>
<protein>
    <recommendedName>
        <fullName evidence="4">non-specific serine/threonine protein kinase</fullName>
        <ecNumber evidence="4">2.7.11.1</ecNumber>
    </recommendedName>
</protein>
<dbReference type="SMART" id="SM00369">
    <property type="entry name" value="LRR_TYP"/>
    <property type="match status" value="8"/>
</dbReference>
<comment type="catalytic activity">
    <reaction evidence="21">
        <text>L-seryl-[protein] + ATP = O-phospho-L-seryl-[protein] + ADP + H(+)</text>
        <dbReference type="Rhea" id="RHEA:17989"/>
        <dbReference type="Rhea" id="RHEA-COMP:9863"/>
        <dbReference type="Rhea" id="RHEA-COMP:11604"/>
        <dbReference type="ChEBI" id="CHEBI:15378"/>
        <dbReference type="ChEBI" id="CHEBI:29999"/>
        <dbReference type="ChEBI" id="CHEBI:30616"/>
        <dbReference type="ChEBI" id="CHEBI:83421"/>
        <dbReference type="ChEBI" id="CHEBI:456216"/>
        <dbReference type="EC" id="2.7.11.1"/>
    </reaction>
</comment>
<dbReference type="PROSITE" id="PS51450">
    <property type="entry name" value="LRR"/>
    <property type="match status" value="1"/>
</dbReference>
<dbReference type="PANTHER" id="PTHR27000:SF444">
    <property type="entry name" value="LRR RECEPTOR-LIKE SERINE_THREONINE-PROTEIN KINASE GSO1"/>
    <property type="match status" value="1"/>
</dbReference>
<evidence type="ECO:0000256" key="5">
    <source>
        <dbReference type="ARBA" id="ARBA00022475"/>
    </source>
</evidence>
<comment type="similarity">
    <text evidence="3">Belongs to the protein kinase superfamily. Ser/Thr protein kinase family.</text>
</comment>
<dbReference type="GO" id="GO:0005886">
    <property type="term" value="C:plasma membrane"/>
    <property type="evidence" value="ECO:0007669"/>
    <property type="project" value="UniProtKB-SubCell"/>
</dbReference>
<feature type="binding site" evidence="22">
    <location>
        <position position="631"/>
    </location>
    <ligand>
        <name>ATP</name>
        <dbReference type="ChEBI" id="CHEBI:30616"/>
    </ligand>
</feature>
<dbReference type="InterPro" id="IPR013210">
    <property type="entry name" value="LRR_N_plant-typ"/>
</dbReference>
<dbReference type="InterPro" id="IPR000719">
    <property type="entry name" value="Prot_kinase_dom"/>
</dbReference>
<dbReference type="InterPro" id="IPR032675">
    <property type="entry name" value="LRR_dom_sf"/>
</dbReference>
<evidence type="ECO:0000256" key="8">
    <source>
        <dbReference type="ARBA" id="ARBA00022614"/>
    </source>
</evidence>
<dbReference type="SUPFAM" id="SSF52058">
    <property type="entry name" value="L domain-like"/>
    <property type="match status" value="2"/>
</dbReference>
<keyword evidence="18 25" id="KW-0675">Receptor</keyword>
<evidence type="ECO:0000256" key="11">
    <source>
        <dbReference type="ARBA" id="ARBA00022729"/>
    </source>
</evidence>
<evidence type="ECO:0000256" key="9">
    <source>
        <dbReference type="ARBA" id="ARBA00022679"/>
    </source>
</evidence>
<evidence type="ECO:0000256" key="14">
    <source>
        <dbReference type="ARBA" id="ARBA00022777"/>
    </source>
</evidence>
<evidence type="ECO:0000256" key="7">
    <source>
        <dbReference type="ARBA" id="ARBA00022553"/>
    </source>
</evidence>
<keyword evidence="15 22" id="KW-0067">ATP-binding</keyword>
<keyword evidence="7" id="KW-0597">Phosphoprotein</keyword>
<dbReference type="OrthoDB" id="2015831at2759"/>
<feature type="signal peptide" evidence="23">
    <location>
        <begin position="1"/>
        <end position="26"/>
    </location>
</feature>
<dbReference type="FunFam" id="1.10.510.10:FF:000417">
    <property type="entry name" value="Leucine-rich repeat receptor-like protein kinase"/>
    <property type="match status" value="1"/>
</dbReference>
<comment type="catalytic activity">
    <reaction evidence="20">
        <text>L-threonyl-[protein] + ATP = O-phospho-L-threonyl-[protein] + ADP + H(+)</text>
        <dbReference type="Rhea" id="RHEA:46608"/>
        <dbReference type="Rhea" id="RHEA-COMP:11060"/>
        <dbReference type="Rhea" id="RHEA-COMP:11605"/>
        <dbReference type="ChEBI" id="CHEBI:15378"/>
        <dbReference type="ChEBI" id="CHEBI:30013"/>
        <dbReference type="ChEBI" id="CHEBI:30616"/>
        <dbReference type="ChEBI" id="CHEBI:61977"/>
        <dbReference type="ChEBI" id="CHEBI:456216"/>
        <dbReference type="EC" id="2.7.11.1"/>
    </reaction>
</comment>
<keyword evidence="13 22" id="KW-0547">Nucleotide-binding</keyword>
<evidence type="ECO:0000256" key="1">
    <source>
        <dbReference type="ARBA" id="ARBA00004162"/>
    </source>
</evidence>
<sequence length="903" mass="98779">MAENQRMIPVVVAVLVFSFLSSLALGRSLDSVDYVEVLLEVKNSFTEDPRRAIHDWNSDSQEYCSWTGVACDRDSAVVALNLSSASLTGFLSPSLGRLIRLATLDLSSNRLTGLSGPIPDSFGDLRNLTTLALALCNLSGPISSRLGRLTQLQNLVLQQNQLNGPIPPELGNLANLQILNLANNVLQGEIPSRLGELSSLSYLNLMSNQLKGTIPGSLGKLSGLRVLDLSMNELEGEFPAELAQLSELELGYLFLSTNNFSGPIPAGLAQCWSLTQLDLSNNSFTGDIPEIGRLRQLQILYLYENQLSDEIPSAIGNCSRLRMMDFFGNQFSGSIPATFGLLRSLERFMLYNNSLDGGIPDEMFECQNITRRIRLGNNRLTGQVPPVLGGIGTLSLLDLSSNSLTGTIPEDLSSCRSLTHIILSDNQLTGVIPSWLSLDDNSLNGSLSLEVGKLASLNVLNLAHNQFSGAIPASMGRLSKLYELRVSQNLFNDLSGGIPLSLASLMKLEDLNLSHNSLTGESFAANRALCGRPLQPCGIASSTKRRSTLSSAAVVVVSVVGGLRSREVNRASSPIGHRQLITKGSMRRELTWKAIMEATCNLSHEFAIGSGGSGIVYRAELPTGETVTVKKILHNNRENLMLQENSFVREVKTLGRIRHRHLANLLGCLSSNHGEHLLIYEYMENGSLWDWLHKPEKSQKRNRELSWEARLRIAIGLAKGVEYLHHDCVPSILHRDIKSGNVLLDGDMEAHLGDFGLAKAAAESTESGTCFAGSYGYVAPEYAYFPKATEKGDVYSMGIVLMELVSGLMPTDRTFEGDMDMVRWVRSRMTSAAAAEREASLDPVLKPLERHEESSMFEVLDVALQCTRTAPAERPSSRKVADLLLHISLRIASDELWKESRTI</sequence>
<dbReference type="GO" id="GO:0009791">
    <property type="term" value="P:post-embryonic development"/>
    <property type="evidence" value="ECO:0007669"/>
    <property type="project" value="UniProtKB-ARBA"/>
</dbReference>
<dbReference type="Proteomes" id="UP001055439">
    <property type="component" value="Chromosome 8"/>
</dbReference>
<dbReference type="Pfam" id="PF00560">
    <property type="entry name" value="LRR_1"/>
    <property type="match status" value="8"/>
</dbReference>
<evidence type="ECO:0000256" key="18">
    <source>
        <dbReference type="ARBA" id="ARBA00023170"/>
    </source>
</evidence>
<dbReference type="Gene3D" id="3.30.200.20">
    <property type="entry name" value="Phosphorylase Kinase, domain 1"/>
    <property type="match status" value="1"/>
</dbReference>
<dbReference type="InterPro" id="IPR017441">
    <property type="entry name" value="Protein_kinase_ATP_BS"/>
</dbReference>
<proteinExistence type="inferred from homology"/>
<evidence type="ECO:0000256" key="17">
    <source>
        <dbReference type="ARBA" id="ARBA00023136"/>
    </source>
</evidence>
<dbReference type="InterPro" id="IPR003591">
    <property type="entry name" value="Leu-rich_rpt_typical-subtyp"/>
</dbReference>
<dbReference type="PROSITE" id="PS50011">
    <property type="entry name" value="PROTEIN_KINASE_DOM"/>
    <property type="match status" value="1"/>
</dbReference>
<dbReference type="InterPro" id="IPR008271">
    <property type="entry name" value="Ser/Thr_kinase_AS"/>
</dbReference>
<gene>
    <name evidence="25" type="ORF">MUK42_17032</name>
</gene>
<evidence type="ECO:0000256" key="6">
    <source>
        <dbReference type="ARBA" id="ARBA00022527"/>
    </source>
</evidence>
<evidence type="ECO:0000313" key="26">
    <source>
        <dbReference type="Proteomes" id="UP001055439"/>
    </source>
</evidence>
<dbReference type="GO" id="GO:0051707">
    <property type="term" value="P:response to other organism"/>
    <property type="evidence" value="ECO:0007669"/>
    <property type="project" value="UniProtKB-ARBA"/>
</dbReference>
<keyword evidence="9" id="KW-0808">Transferase</keyword>
<dbReference type="InterPro" id="IPR001611">
    <property type="entry name" value="Leu-rich_rpt"/>
</dbReference>
<dbReference type="PANTHER" id="PTHR27000">
    <property type="entry name" value="LEUCINE-RICH REPEAT RECEPTOR-LIKE PROTEIN KINASE FAMILY PROTEIN-RELATED"/>
    <property type="match status" value="1"/>
</dbReference>
<evidence type="ECO:0000256" key="16">
    <source>
        <dbReference type="ARBA" id="ARBA00022989"/>
    </source>
</evidence>
<evidence type="ECO:0000256" key="4">
    <source>
        <dbReference type="ARBA" id="ARBA00012513"/>
    </source>
</evidence>
<dbReference type="SMART" id="SM00220">
    <property type="entry name" value="S_TKc"/>
    <property type="match status" value="1"/>
</dbReference>
<dbReference type="GO" id="GO:0004674">
    <property type="term" value="F:protein serine/threonine kinase activity"/>
    <property type="evidence" value="ECO:0007669"/>
    <property type="project" value="UniProtKB-KW"/>
</dbReference>
<evidence type="ECO:0000313" key="25">
    <source>
        <dbReference type="EMBL" id="URE36681.1"/>
    </source>
</evidence>
<dbReference type="FunFam" id="3.80.10.10:FF:000101">
    <property type="entry name" value="LRR receptor-like serine/threonine-protein kinase ERECTA"/>
    <property type="match status" value="1"/>
</dbReference>
<keyword evidence="14 25" id="KW-0418">Kinase</keyword>
<keyword evidence="5" id="KW-1003">Cell membrane</keyword>
<keyword evidence="12" id="KW-0677">Repeat</keyword>
<dbReference type="Gene3D" id="3.80.10.10">
    <property type="entry name" value="Ribonuclease Inhibitor"/>
    <property type="match status" value="3"/>
</dbReference>